<keyword evidence="3" id="KW-0808">Transferase</keyword>
<accession>A0A9P8MXV2</accession>
<keyword evidence="11" id="KW-1185">Reference proteome</keyword>
<dbReference type="CDD" id="cd06434">
    <property type="entry name" value="GT2_HAS"/>
    <property type="match status" value="1"/>
</dbReference>
<keyword evidence="5 9" id="KW-1133">Transmembrane helix</keyword>
<evidence type="ECO:0000256" key="5">
    <source>
        <dbReference type="ARBA" id="ARBA00022989"/>
    </source>
</evidence>
<feature type="transmembrane region" description="Helical" evidence="9">
    <location>
        <begin position="330"/>
        <end position="354"/>
    </location>
</feature>
<dbReference type="InterPro" id="IPR052427">
    <property type="entry name" value="Glycosyltrans_GT2/GT47"/>
</dbReference>
<keyword evidence="7" id="KW-0325">Glycoprotein</keyword>
<feature type="region of interest" description="Disordered" evidence="8">
    <location>
        <begin position="430"/>
        <end position="458"/>
    </location>
</feature>
<evidence type="ECO:0000256" key="8">
    <source>
        <dbReference type="SAM" id="MobiDB-lite"/>
    </source>
</evidence>
<gene>
    <name evidence="10" type="ORF">HRG_06486</name>
</gene>
<comment type="caution">
    <text evidence="10">The sequence shown here is derived from an EMBL/GenBank/DDBJ whole genome shotgun (WGS) entry which is preliminary data.</text>
</comment>
<protein>
    <submittedName>
        <fullName evidence="10">Glycosyltransferase like family 2 domain-containing protein</fullName>
    </submittedName>
</protein>
<dbReference type="PANTHER" id="PTHR47844:SF1">
    <property type="entry name" value="EXOSTOSIN-LIKE 2"/>
    <property type="match status" value="1"/>
</dbReference>
<keyword evidence="6 9" id="KW-0472">Membrane</keyword>
<dbReference type="InterPro" id="IPR029044">
    <property type="entry name" value="Nucleotide-diphossugar_trans"/>
</dbReference>
<dbReference type="GO" id="GO:0016020">
    <property type="term" value="C:membrane"/>
    <property type="evidence" value="ECO:0007669"/>
    <property type="project" value="UniProtKB-SubCell"/>
</dbReference>
<name>A0A9P8MXV2_9HYPO</name>
<dbReference type="Gene3D" id="3.90.550.10">
    <property type="entry name" value="Spore Coat Polysaccharide Biosynthesis Protein SpsA, Chain A"/>
    <property type="match status" value="1"/>
</dbReference>
<evidence type="ECO:0000256" key="9">
    <source>
        <dbReference type="SAM" id="Phobius"/>
    </source>
</evidence>
<dbReference type="AlphaFoldDB" id="A0A9P8MXV2"/>
<dbReference type="Pfam" id="PF13641">
    <property type="entry name" value="Glyco_tranf_2_3"/>
    <property type="match status" value="1"/>
</dbReference>
<feature type="transmembrane region" description="Helical" evidence="9">
    <location>
        <begin position="366"/>
        <end position="389"/>
    </location>
</feature>
<keyword evidence="4 9" id="KW-0812">Transmembrane</keyword>
<dbReference type="EMBL" id="JAIZPD010000006">
    <property type="protein sequence ID" value="KAH0962384.1"/>
    <property type="molecule type" value="Genomic_DNA"/>
</dbReference>
<comment type="subcellular location">
    <subcellularLocation>
        <location evidence="1">Membrane</location>
    </subcellularLocation>
</comment>
<evidence type="ECO:0000256" key="4">
    <source>
        <dbReference type="ARBA" id="ARBA00022692"/>
    </source>
</evidence>
<feature type="transmembrane region" description="Helical" evidence="9">
    <location>
        <begin position="395"/>
        <end position="417"/>
    </location>
</feature>
<dbReference type="PANTHER" id="PTHR47844">
    <property type="entry name" value="SYNTHASE CPS1, PUTATIVE (AFU_ORTHOLOGUE AFUA_7G02500)-RELATED"/>
    <property type="match status" value="1"/>
</dbReference>
<proteinExistence type="predicted"/>
<organism evidence="10 11">
    <name type="scientific">Hirsutella rhossiliensis</name>
    <dbReference type="NCBI Taxonomy" id="111463"/>
    <lineage>
        <taxon>Eukaryota</taxon>
        <taxon>Fungi</taxon>
        <taxon>Dikarya</taxon>
        <taxon>Ascomycota</taxon>
        <taxon>Pezizomycotina</taxon>
        <taxon>Sordariomycetes</taxon>
        <taxon>Hypocreomycetidae</taxon>
        <taxon>Hypocreales</taxon>
        <taxon>Ophiocordycipitaceae</taxon>
        <taxon>Hirsutella</taxon>
    </lineage>
</organism>
<dbReference type="RefSeq" id="XP_044719897.1">
    <property type="nucleotide sequence ID" value="XM_044864957.1"/>
</dbReference>
<dbReference type="OrthoDB" id="3828420at2759"/>
<dbReference type="GeneID" id="68355615"/>
<evidence type="ECO:0000256" key="2">
    <source>
        <dbReference type="ARBA" id="ARBA00022676"/>
    </source>
</evidence>
<dbReference type="SUPFAM" id="SSF53448">
    <property type="entry name" value="Nucleotide-diphospho-sugar transferases"/>
    <property type="match status" value="1"/>
</dbReference>
<keyword evidence="2" id="KW-0328">Glycosyltransferase</keyword>
<sequence length="517" mass="59386">MDHAADRLAAIAGRLLVGLARDFRPSPAFWAYVFLGLWLHRYLRLLVHCVAHWAYRSKPVPDKPSFTHDDVTVVIPTIHNVFEELEPSLRSILACQPAELILVTTHDKRRALERLARSLGHDNIRVLDTPIANKRLQVCEALPNVKTAITVMADDDVTWPSTMLPWILAPFEDPAMGGVGTCQRVKRERSGPWSTRAWNWLGAAYIERRNFEISATHNLDGGTSCMSGRTGAYRSEILSSHDFLYGFKNEKWRRWILNADDDNFVTRWLVSHQWKTWIQYSRECELETTLENGHKFLYQCSRWARSNWRSNWTSLVRDRHVWRQQPWCTYALHIATFTSLAFAIDPLLLASCWWATADWDMDQRRWAFWAQFIFMFVFTKVVKLMGLFLRNPADVVFLPVSIAFGYFHGLVKLYALCTLNMTSWGSRADGDANDEQRLTPAPQPSGVLDIPPGKDIPRYSDRQRARQACGRIDREAAWEKYGHVAYDSSTCRVSICKPEPVLPKLLTGATSQLVEAS</sequence>
<evidence type="ECO:0000313" key="10">
    <source>
        <dbReference type="EMBL" id="KAH0962384.1"/>
    </source>
</evidence>
<reference evidence="10" key="1">
    <citation type="submission" date="2021-09" db="EMBL/GenBank/DDBJ databases">
        <title>A high-quality genome of the endoparasitic fungus Hirsutella rhossiliensis with a comparison of Hirsutella genomes reveals transposable elements contributing to genome size variation.</title>
        <authorList>
            <person name="Lin R."/>
            <person name="Jiao Y."/>
            <person name="Sun X."/>
            <person name="Ling J."/>
            <person name="Xie B."/>
            <person name="Cheng X."/>
        </authorList>
    </citation>
    <scope>NUCLEOTIDE SEQUENCE</scope>
    <source>
        <strain evidence="10">HR02</strain>
    </source>
</reference>
<evidence type="ECO:0000256" key="1">
    <source>
        <dbReference type="ARBA" id="ARBA00004370"/>
    </source>
</evidence>
<evidence type="ECO:0000256" key="3">
    <source>
        <dbReference type="ARBA" id="ARBA00022679"/>
    </source>
</evidence>
<evidence type="ECO:0000313" key="11">
    <source>
        <dbReference type="Proteomes" id="UP000824596"/>
    </source>
</evidence>
<evidence type="ECO:0000256" key="7">
    <source>
        <dbReference type="ARBA" id="ARBA00023180"/>
    </source>
</evidence>
<dbReference type="Proteomes" id="UP000824596">
    <property type="component" value="Unassembled WGS sequence"/>
</dbReference>
<evidence type="ECO:0000256" key="6">
    <source>
        <dbReference type="ARBA" id="ARBA00023136"/>
    </source>
</evidence>
<dbReference type="GO" id="GO:0016757">
    <property type="term" value="F:glycosyltransferase activity"/>
    <property type="evidence" value="ECO:0007669"/>
    <property type="project" value="UniProtKB-KW"/>
</dbReference>